<dbReference type="EMBL" id="MG596799">
    <property type="protein sequence ID" value="AUM59641.1"/>
    <property type="molecule type" value="Genomic_DNA"/>
</dbReference>
<organism evidence="1 2">
    <name type="scientific">Pseudomonas phage PMBT3</name>
    <dbReference type="NCBI Taxonomy" id="2059856"/>
    <lineage>
        <taxon>Viruses</taxon>
        <taxon>Duplodnaviria</taxon>
        <taxon>Heunggongvirae</taxon>
        <taxon>Uroviricota</taxon>
        <taxon>Caudoviricetes</taxon>
        <taxon>Maxrubnervirus</taxon>
        <taxon>Maxrubnervirus PMBT3</taxon>
    </lineage>
</organism>
<dbReference type="RefSeq" id="YP_009796590.1">
    <property type="nucleotide sequence ID" value="NC_047902.1"/>
</dbReference>
<proteinExistence type="predicted"/>
<accession>A0A2I6PHV2</accession>
<protein>
    <submittedName>
        <fullName evidence="1">Uncharacterized protein</fullName>
    </submittedName>
</protein>
<dbReference type="Proteomes" id="UP000240704">
    <property type="component" value="Segment"/>
</dbReference>
<dbReference type="KEGG" id="vg:54986980"/>
<keyword evidence="2" id="KW-1185">Reference proteome</keyword>
<dbReference type="GeneID" id="54986980"/>
<evidence type="ECO:0000313" key="2">
    <source>
        <dbReference type="Proteomes" id="UP000240704"/>
    </source>
</evidence>
<name>A0A2I6PHV2_9CAUD</name>
<evidence type="ECO:0000313" key="1">
    <source>
        <dbReference type="EMBL" id="AUM59641.1"/>
    </source>
</evidence>
<sequence length="129" mass="14948">MIIHKTTGIGLTEWCGERLTPFPERLLNLSNPTRMDRIRDAFARPGYTEEKMAAMLYQLRPTNLFYPDPEVARAKAESQRRYYMVNTAASPAQVDRHIEWLYHEFCMPREVNLNASRLSLAVSLAIKSM</sequence>
<reference evidence="2" key="1">
    <citation type="submission" date="2017-11" db="EMBL/GenBank/DDBJ databases">
        <title>Genome sequence and characterization of the novel virulent phage PMBT3 infecting Pseudomonas sp.</title>
        <authorList>
            <person name="Koberg S."/>
            <person name="Brinks E."/>
            <person name="Heller K.J."/>
            <person name="Neve H."/>
            <person name="Franz C.M.A.P."/>
        </authorList>
    </citation>
    <scope>NUCLEOTIDE SEQUENCE [LARGE SCALE GENOMIC DNA]</scope>
</reference>